<dbReference type="GO" id="GO:0008380">
    <property type="term" value="P:RNA splicing"/>
    <property type="evidence" value="ECO:0007669"/>
    <property type="project" value="UniProtKB-KW"/>
</dbReference>
<dbReference type="GO" id="GO:0006397">
    <property type="term" value="P:mRNA processing"/>
    <property type="evidence" value="ECO:0007669"/>
    <property type="project" value="UniProtKB-KW"/>
</dbReference>
<evidence type="ECO:0000256" key="3">
    <source>
        <dbReference type="ARBA" id="ARBA00022801"/>
    </source>
</evidence>
<accession>A0A314YU00</accession>
<name>A0A314YU00_PRUYE</name>
<protein>
    <recommendedName>
        <fullName evidence="1">RNA helicase</fullName>
        <ecNumber evidence="1">3.6.4.13</ecNumber>
    </recommendedName>
</protein>
<dbReference type="EMBL" id="PJQY01000372">
    <property type="protein sequence ID" value="PQQ12052.1"/>
    <property type="molecule type" value="Genomic_DNA"/>
</dbReference>
<comment type="catalytic activity">
    <reaction evidence="6">
        <text>ATP + H2O = ADP + phosphate + H(+)</text>
        <dbReference type="Rhea" id="RHEA:13065"/>
        <dbReference type="ChEBI" id="CHEBI:15377"/>
        <dbReference type="ChEBI" id="CHEBI:15378"/>
        <dbReference type="ChEBI" id="CHEBI:30616"/>
        <dbReference type="ChEBI" id="CHEBI:43474"/>
        <dbReference type="ChEBI" id="CHEBI:456216"/>
        <dbReference type="EC" id="3.6.4.13"/>
    </reaction>
</comment>
<evidence type="ECO:0000313" key="7">
    <source>
        <dbReference type="EMBL" id="PQQ12052.1"/>
    </source>
</evidence>
<dbReference type="Gene3D" id="3.40.50.300">
    <property type="entry name" value="P-loop containing nucleotide triphosphate hydrolases"/>
    <property type="match status" value="2"/>
</dbReference>
<dbReference type="EC" id="3.6.4.13" evidence="1"/>
<keyword evidence="4 7" id="KW-0347">Helicase</keyword>
<evidence type="ECO:0000256" key="2">
    <source>
        <dbReference type="ARBA" id="ARBA00022664"/>
    </source>
</evidence>
<keyword evidence="3" id="KW-0378">Hydrolase</keyword>
<evidence type="ECO:0000256" key="1">
    <source>
        <dbReference type="ARBA" id="ARBA00012552"/>
    </source>
</evidence>
<keyword evidence="8" id="KW-1185">Reference proteome</keyword>
<dbReference type="GO" id="GO:0003724">
    <property type="term" value="F:RNA helicase activity"/>
    <property type="evidence" value="ECO:0007669"/>
    <property type="project" value="UniProtKB-EC"/>
</dbReference>
<dbReference type="GO" id="GO:0003723">
    <property type="term" value="F:RNA binding"/>
    <property type="evidence" value="ECO:0007669"/>
    <property type="project" value="TreeGrafter"/>
</dbReference>
<comment type="caution">
    <text evidence="7">The sequence shown here is derived from an EMBL/GenBank/DDBJ whole genome shotgun (WGS) entry which is preliminary data.</text>
</comment>
<dbReference type="SUPFAM" id="SSF52540">
    <property type="entry name" value="P-loop containing nucleoside triphosphate hydrolases"/>
    <property type="match status" value="1"/>
</dbReference>
<keyword evidence="4 7" id="KW-0547">Nucleotide-binding</keyword>
<dbReference type="OrthoDB" id="10253254at2759"/>
<dbReference type="InterPro" id="IPR027417">
    <property type="entry name" value="P-loop_NTPase"/>
</dbReference>
<keyword evidence="5" id="KW-0508">mRNA splicing</keyword>
<evidence type="ECO:0000313" key="8">
    <source>
        <dbReference type="Proteomes" id="UP000250321"/>
    </source>
</evidence>
<dbReference type="PANTHER" id="PTHR18934">
    <property type="entry name" value="ATP-DEPENDENT RNA HELICASE"/>
    <property type="match status" value="1"/>
</dbReference>
<keyword evidence="4 7" id="KW-0067">ATP-binding</keyword>
<sequence length="149" mass="16616">MSGRVEYSVIIVDEFHEGSLATDLLLALLKKAVSLFVMSAATLDAVSVVHTYLYSGPTFFTIPVSLHPVEIVYSQEPESDYMEAAIQTAVQIHMEGPGDILVFVSKEEEIESVSRKMNGPSWERSWLEKLLHCRQKQGLSISMEITSHS</sequence>
<organism evidence="7 8">
    <name type="scientific">Prunus yedoensis var. nudiflora</name>
    <dbReference type="NCBI Taxonomy" id="2094558"/>
    <lineage>
        <taxon>Eukaryota</taxon>
        <taxon>Viridiplantae</taxon>
        <taxon>Streptophyta</taxon>
        <taxon>Embryophyta</taxon>
        <taxon>Tracheophyta</taxon>
        <taxon>Spermatophyta</taxon>
        <taxon>Magnoliopsida</taxon>
        <taxon>eudicotyledons</taxon>
        <taxon>Gunneridae</taxon>
        <taxon>Pentapetalae</taxon>
        <taxon>rosids</taxon>
        <taxon>fabids</taxon>
        <taxon>Rosales</taxon>
        <taxon>Rosaceae</taxon>
        <taxon>Amygdaloideae</taxon>
        <taxon>Amygdaleae</taxon>
        <taxon>Prunus</taxon>
    </lineage>
</organism>
<proteinExistence type="predicted"/>
<evidence type="ECO:0000256" key="5">
    <source>
        <dbReference type="ARBA" id="ARBA00023187"/>
    </source>
</evidence>
<dbReference type="Proteomes" id="UP000250321">
    <property type="component" value="Unassembled WGS sequence"/>
</dbReference>
<dbReference type="STRING" id="2094558.A0A314YU00"/>
<evidence type="ECO:0000256" key="6">
    <source>
        <dbReference type="ARBA" id="ARBA00047984"/>
    </source>
</evidence>
<reference evidence="7 8" key="1">
    <citation type="submission" date="2018-02" db="EMBL/GenBank/DDBJ databases">
        <title>Draft genome of wild Prunus yedoensis var. nudiflora.</title>
        <authorList>
            <person name="Baek S."/>
            <person name="Kim J.-H."/>
            <person name="Choi K."/>
            <person name="Kim G.-B."/>
            <person name="Cho A."/>
            <person name="Jang H."/>
            <person name="Shin C.-H."/>
            <person name="Yu H.-J."/>
            <person name="Mun J.-H."/>
        </authorList>
    </citation>
    <scope>NUCLEOTIDE SEQUENCE [LARGE SCALE GENOMIC DNA]</scope>
    <source>
        <strain evidence="8">cv. Jeju island</strain>
        <tissue evidence="7">Leaf</tissue>
    </source>
</reference>
<keyword evidence="2" id="KW-0507">mRNA processing</keyword>
<gene>
    <name evidence="7" type="ORF">Pyn_01522</name>
</gene>
<evidence type="ECO:0000256" key="4">
    <source>
        <dbReference type="ARBA" id="ARBA00022806"/>
    </source>
</evidence>
<dbReference type="GO" id="GO:0016787">
    <property type="term" value="F:hydrolase activity"/>
    <property type="evidence" value="ECO:0007669"/>
    <property type="project" value="UniProtKB-KW"/>
</dbReference>
<dbReference type="PANTHER" id="PTHR18934:SF109">
    <property type="entry name" value="ATP-DEPENDENT RNA HELICASE DHX15 HOMOLOG"/>
    <property type="match status" value="1"/>
</dbReference>
<dbReference type="AlphaFoldDB" id="A0A314YU00"/>